<proteinExistence type="inferred from homology"/>
<dbReference type="PROSITE" id="PS51891">
    <property type="entry name" value="CENP_V_GFA"/>
    <property type="match status" value="2"/>
</dbReference>
<dbReference type="Pfam" id="PF04828">
    <property type="entry name" value="GFA"/>
    <property type="match status" value="2"/>
</dbReference>
<evidence type="ECO:0000313" key="5">
    <source>
        <dbReference type="EMBL" id="KAK5995254.1"/>
    </source>
</evidence>
<reference evidence="5 6" key="1">
    <citation type="submission" date="2024-01" db="EMBL/GenBank/DDBJ databases">
        <title>Complete genome of Cladobotryum mycophilum ATHUM6906.</title>
        <authorList>
            <person name="Christinaki A.C."/>
            <person name="Myridakis A.I."/>
            <person name="Kouvelis V.N."/>
        </authorList>
    </citation>
    <scope>NUCLEOTIDE SEQUENCE [LARGE SCALE GENOMIC DNA]</scope>
    <source>
        <strain evidence="5 6">ATHUM6906</strain>
    </source>
</reference>
<evidence type="ECO:0000259" key="4">
    <source>
        <dbReference type="PROSITE" id="PS51891"/>
    </source>
</evidence>
<dbReference type="PANTHER" id="PTHR28620">
    <property type="entry name" value="CENTROMERE PROTEIN V"/>
    <property type="match status" value="1"/>
</dbReference>
<comment type="caution">
    <text evidence="5">The sequence shown here is derived from an EMBL/GenBank/DDBJ whole genome shotgun (WGS) entry which is preliminary data.</text>
</comment>
<dbReference type="InterPro" id="IPR006913">
    <property type="entry name" value="CENP-V/GFA"/>
</dbReference>
<evidence type="ECO:0000256" key="1">
    <source>
        <dbReference type="ARBA" id="ARBA00005495"/>
    </source>
</evidence>
<dbReference type="EMBL" id="JAVFKD010000004">
    <property type="protein sequence ID" value="KAK5995254.1"/>
    <property type="molecule type" value="Genomic_DNA"/>
</dbReference>
<name>A0ABR0STA1_9HYPO</name>
<gene>
    <name evidence="5" type="ORF">PT974_03653</name>
</gene>
<dbReference type="Gene3D" id="2.170.150.70">
    <property type="match status" value="2"/>
</dbReference>
<comment type="similarity">
    <text evidence="1">Belongs to the Gfa family.</text>
</comment>
<evidence type="ECO:0000256" key="3">
    <source>
        <dbReference type="ARBA" id="ARBA00022833"/>
    </source>
</evidence>
<dbReference type="InterPro" id="IPR011057">
    <property type="entry name" value="Mss4-like_sf"/>
</dbReference>
<evidence type="ECO:0000256" key="2">
    <source>
        <dbReference type="ARBA" id="ARBA00022723"/>
    </source>
</evidence>
<feature type="domain" description="CENP-V/GFA" evidence="4">
    <location>
        <begin position="12"/>
        <end position="123"/>
    </location>
</feature>
<organism evidence="5 6">
    <name type="scientific">Cladobotryum mycophilum</name>
    <dbReference type="NCBI Taxonomy" id="491253"/>
    <lineage>
        <taxon>Eukaryota</taxon>
        <taxon>Fungi</taxon>
        <taxon>Dikarya</taxon>
        <taxon>Ascomycota</taxon>
        <taxon>Pezizomycotina</taxon>
        <taxon>Sordariomycetes</taxon>
        <taxon>Hypocreomycetidae</taxon>
        <taxon>Hypocreales</taxon>
        <taxon>Hypocreaceae</taxon>
        <taxon>Cladobotryum</taxon>
    </lineage>
</organism>
<protein>
    <recommendedName>
        <fullName evidence="4">CENP-V/GFA domain-containing protein</fullName>
    </recommendedName>
</protein>
<dbReference type="InterPro" id="IPR052355">
    <property type="entry name" value="CENP-V-like"/>
</dbReference>
<sequence length="296" mass="33206">MTAFQPQELKTYRGNCHCGGFVYEVDLPEIKTVVQCNCSFCSKKGHLMAFPGDKGNFRVVKGSEDNLVSYAFGKKERVHKFCPICATPVLSRMPDGPPHMKLVLNVRALQGVDVWSLERKHYDGAALGSPYEMAAHKGDVPATDVEDAKLYTGSCHCGALTLAFKSKPIDDTYTDIVTQCNCSVCIRNAYVWVFPHKDQHVLSGSEEDIGYYTWGTHAVAKSFCKICGVNMTQKVNFLSQEKRDTMGPVLQEKYAWYWDNQIHPVNIRALSGVDAEKLKTRFFEGATLMDQEYPHP</sequence>
<feature type="domain" description="CENP-V/GFA" evidence="4">
    <location>
        <begin position="151"/>
        <end position="294"/>
    </location>
</feature>
<accession>A0ABR0STA1</accession>
<dbReference type="SUPFAM" id="SSF51316">
    <property type="entry name" value="Mss4-like"/>
    <property type="match status" value="2"/>
</dbReference>
<keyword evidence="6" id="KW-1185">Reference proteome</keyword>
<dbReference type="PANTHER" id="PTHR28620:SF1">
    <property type="entry name" value="CENP-V_GFA DOMAIN-CONTAINING PROTEIN"/>
    <property type="match status" value="1"/>
</dbReference>
<dbReference type="Proteomes" id="UP001338125">
    <property type="component" value="Unassembled WGS sequence"/>
</dbReference>
<keyword evidence="2" id="KW-0479">Metal-binding</keyword>
<evidence type="ECO:0000313" key="6">
    <source>
        <dbReference type="Proteomes" id="UP001338125"/>
    </source>
</evidence>
<keyword evidence="3" id="KW-0862">Zinc</keyword>